<dbReference type="Proteomes" id="UP000000960">
    <property type="component" value="Chromosome"/>
</dbReference>
<protein>
    <submittedName>
        <fullName evidence="3">Dipeptidylaminopeptidase/acylaminoacyl-peptidase-like protein</fullName>
    </submittedName>
</protein>
<reference evidence="3 4" key="1">
    <citation type="journal article" date="2009" name="Stand. Genomic Sci.">
        <title>Complete genome sequence of Atopobium parvulum type strain (IPP 1246).</title>
        <authorList>
            <person name="Copeland A."/>
            <person name="Sikorski J."/>
            <person name="Lapidus A."/>
            <person name="Nolan M."/>
            <person name="Del Rio T.G."/>
            <person name="Lucas S."/>
            <person name="Chen F."/>
            <person name="Tice H."/>
            <person name="Pitluck S."/>
            <person name="Cheng J.F."/>
            <person name="Pukall R."/>
            <person name="Chertkov O."/>
            <person name="Brettin T."/>
            <person name="Han C."/>
            <person name="Detter J.C."/>
            <person name="Kuske C."/>
            <person name="Bruce D."/>
            <person name="Goodwin L."/>
            <person name="Ivanova N."/>
            <person name="Mavromatis K."/>
            <person name="Mikhailova N."/>
            <person name="Chen A."/>
            <person name="Palaniappan K."/>
            <person name="Chain P."/>
            <person name="Rohde M."/>
            <person name="Goker M."/>
            <person name="Bristow J."/>
            <person name="Eisen J.A."/>
            <person name="Markowitz V."/>
            <person name="Hugenholtz P."/>
            <person name="Kyrpides N.C."/>
            <person name="Klenk H.P."/>
            <person name="Detter J.C."/>
        </authorList>
    </citation>
    <scope>NUCLEOTIDE SEQUENCE [LARGE SCALE GENOMIC DNA]</scope>
    <source>
        <strain evidence="4">ATCC 33793 / DSM 20469 / CCUG 32760 / JCM 10300 / KCTC 3663 / VPI 0546 / 1246</strain>
    </source>
</reference>
<accession>C8W9Q9</accession>
<dbReference type="PANTHER" id="PTHR42776">
    <property type="entry name" value="SERINE PEPTIDASE S9 FAMILY MEMBER"/>
    <property type="match status" value="1"/>
</dbReference>
<dbReference type="EMBL" id="CP001721">
    <property type="protein sequence ID" value="ACV50847.1"/>
    <property type="molecule type" value="Genomic_DNA"/>
</dbReference>
<evidence type="ECO:0000313" key="3">
    <source>
        <dbReference type="EMBL" id="ACV50847.1"/>
    </source>
</evidence>
<dbReference type="Gene3D" id="3.40.50.1820">
    <property type="entry name" value="alpha/beta hydrolase"/>
    <property type="match status" value="1"/>
</dbReference>
<dbReference type="KEGG" id="apv:Apar_0416"/>
<feature type="domain" description="Peptidase S9 prolyl oligopeptidase catalytic" evidence="2">
    <location>
        <begin position="314"/>
        <end position="463"/>
    </location>
</feature>
<dbReference type="HOGENOM" id="CLU_544752_0_0_11"/>
<dbReference type="GO" id="GO:0006508">
    <property type="term" value="P:proteolysis"/>
    <property type="evidence" value="ECO:0007669"/>
    <property type="project" value="InterPro"/>
</dbReference>
<dbReference type="SUPFAM" id="SSF53474">
    <property type="entry name" value="alpha/beta-Hydrolases"/>
    <property type="match status" value="1"/>
</dbReference>
<proteinExistence type="predicted"/>
<dbReference type="AlphaFoldDB" id="C8W9Q9"/>
<dbReference type="eggNOG" id="COG1506">
    <property type="taxonomic scope" value="Bacteria"/>
</dbReference>
<dbReference type="OrthoDB" id="128799at2"/>
<dbReference type="GO" id="GO:0004177">
    <property type="term" value="F:aminopeptidase activity"/>
    <property type="evidence" value="ECO:0007669"/>
    <property type="project" value="UniProtKB-KW"/>
</dbReference>
<dbReference type="Pfam" id="PF00326">
    <property type="entry name" value="Peptidase_S9"/>
    <property type="match status" value="1"/>
</dbReference>
<evidence type="ECO:0000256" key="1">
    <source>
        <dbReference type="ARBA" id="ARBA00022801"/>
    </source>
</evidence>
<name>C8W9Q9_LANP1</name>
<dbReference type="PANTHER" id="PTHR42776:SF4">
    <property type="entry name" value="ACYLAMINO-ACID-RELEASING ENZYME"/>
    <property type="match status" value="1"/>
</dbReference>
<gene>
    <name evidence="3" type="ordered locus">Apar_0416</name>
</gene>
<keyword evidence="1" id="KW-0378">Hydrolase</keyword>
<evidence type="ECO:0000259" key="2">
    <source>
        <dbReference type="Pfam" id="PF00326"/>
    </source>
</evidence>
<dbReference type="InterPro" id="IPR001375">
    <property type="entry name" value="Peptidase_S9_cat"/>
</dbReference>
<keyword evidence="4" id="KW-1185">Reference proteome</keyword>
<keyword evidence="3" id="KW-0031">Aminopeptidase</keyword>
<keyword evidence="3" id="KW-0645">Protease</keyword>
<dbReference type="GO" id="GO:0004252">
    <property type="term" value="F:serine-type endopeptidase activity"/>
    <property type="evidence" value="ECO:0007669"/>
    <property type="project" value="TreeGrafter"/>
</dbReference>
<evidence type="ECO:0000313" key="4">
    <source>
        <dbReference type="Proteomes" id="UP000000960"/>
    </source>
</evidence>
<sequence>MSVIEQYNFYYLGTCKYCIFSSPEDILIKEILFFSVSDKKDSYCVVTEMEGCRFNLIVYLNAFGYISWSFSFRVLDVFWVGSRICLMLENYFIIFDPILKKRMVLTLPSYRIHKIISLDSSEYVYSTFSKSINYCSIVKHDIIINKDITIKEISCYGKEVKENIGNLNQNQQNAIDNFVSTLSIYGQVSFVGKINNAIVQFKYNRLNTEIVAEEKVRWTIPGFIQSGGIFKSKLIILWSNFLNEPQLACLDEKQYDKFHFTNTSSISYCIDSSTLQPYYFVGNKKSKDYVLFLHGGPTGQFVNRYDFLYKCLLETNCNLLFLNYIGSSGYTSEYQSSLVNRGGKLDVKLIKEFIENFIKNYEINRLVVVGMSYGGYLSILLSKRFSTREFIKFVSISGFCNVMFQYLFSSARNVILLYLLNDYEKNKYSIDPVYINFLDVKNLSFIHGLNDTYCPLEQIEQFCIKNNFKLSILKNLNHISMSLLDKLDVARILMKEMEND</sequence>
<dbReference type="STRING" id="521095.Apar_0416"/>
<dbReference type="InterPro" id="IPR029058">
    <property type="entry name" value="AB_hydrolase_fold"/>
</dbReference>
<organism evidence="3 4">
    <name type="scientific">Lancefieldella parvula (strain ATCC 33793 / DSM 20469 / CCUG 32760 / JCM 10300 / KCTC 3663 / VPI 0546 / 1246)</name>
    <name type="common">Atopobium parvulum</name>
    <dbReference type="NCBI Taxonomy" id="521095"/>
    <lineage>
        <taxon>Bacteria</taxon>
        <taxon>Bacillati</taxon>
        <taxon>Actinomycetota</taxon>
        <taxon>Coriobacteriia</taxon>
        <taxon>Coriobacteriales</taxon>
        <taxon>Atopobiaceae</taxon>
        <taxon>Lancefieldella</taxon>
    </lineage>
</organism>